<dbReference type="OrthoDB" id="9807246at2"/>
<dbReference type="SUPFAM" id="SSF51316">
    <property type="entry name" value="Mss4-like"/>
    <property type="match status" value="1"/>
</dbReference>
<protein>
    <submittedName>
        <fullName evidence="6">Aldehyde-activating protein</fullName>
    </submittedName>
</protein>
<dbReference type="RefSeq" id="WP_099510100.1">
    <property type="nucleotide sequence ID" value="NZ_CP016616.1"/>
</dbReference>
<dbReference type="KEGG" id="moc:BB934_13410"/>
<organism evidence="6">
    <name type="scientific">Microvirga ossetica</name>
    <dbReference type="NCBI Taxonomy" id="1882682"/>
    <lineage>
        <taxon>Bacteria</taxon>
        <taxon>Pseudomonadati</taxon>
        <taxon>Pseudomonadota</taxon>
        <taxon>Alphaproteobacteria</taxon>
        <taxon>Hyphomicrobiales</taxon>
        <taxon>Methylobacteriaceae</taxon>
        <taxon>Microvirga</taxon>
    </lineage>
</organism>
<dbReference type="PROSITE" id="PS51891">
    <property type="entry name" value="CENP_V_GFA"/>
    <property type="match status" value="1"/>
</dbReference>
<dbReference type="GO" id="GO:0046872">
    <property type="term" value="F:metal ion binding"/>
    <property type="evidence" value="ECO:0007669"/>
    <property type="project" value="UniProtKB-KW"/>
</dbReference>
<dbReference type="Pfam" id="PF04828">
    <property type="entry name" value="GFA"/>
    <property type="match status" value="1"/>
</dbReference>
<evidence type="ECO:0000256" key="1">
    <source>
        <dbReference type="ARBA" id="ARBA00005495"/>
    </source>
</evidence>
<dbReference type="PANTHER" id="PTHR33337:SF40">
    <property type="entry name" value="CENP-V_GFA DOMAIN-CONTAINING PROTEIN-RELATED"/>
    <property type="match status" value="1"/>
</dbReference>
<reference evidence="6" key="1">
    <citation type="submission" date="2016-07" db="EMBL/GenBank/DDBJ databases">
        <title>Microvirga ossetica sp. nov. a new species of rhizobia isolated from root nodules of the legume species Vicia alpestris Steven originated from North Ossetia region in the Caucasus.</title>
        <authorList>
            <person name="Safronova V.I."/>
            <person name="Kuznetsova I.G."/>
            <person name="Sazanova A.L."/>
            <person name="Belimov A."/>
            <person name="Andronov E."/>
            <person name="Osledkin Y.S."/>
            <person name="Onishchuk O.P."/>
            <person name="Kurchak O.N."/>
            <person name="Shaposhnikov A.I."/>
            <person name="Willems A."/>
            <person name="Tikhonovich I.A."/>
        </authorList>
    </citation>
    <scope>NUCLEOTIDE SEQUENCE [LARGE SCALE GENOMIC DNA]</scope>
    <source>
        <strain evidence="6">V5/3M</strain>
    </source>
</reference>
<dbReference type="PANTHER" id="PTHR33337">
    <property type="entry name" value="GFA DOMAIN-CONTAINING PROTEIN"/>
    <property type="match status" value="1"/>
</dbReference>
<dbReference type="EMBL" id="CP016616">
    <property type="protein sequence ID" value="ANY79087.1"/>
    <property type="molecule type" value="Genomic_DNA"/>
</dbReference>
<dbReference type="InterPro" id="IPR011057">
    <property type="entry name" value="Mss4-like_sf"/>
</dbReference>
<evidence type="ECO:0000256" key="4">
    <source>
        <dbReference type="ARBA" id="ARBA00023239"/>
    </source>
</evidence>
<gene>
    <name evidence="6" type="ORF">BB934_13410</name>
</gene>
<evidence type="ECO:0000256" key="3">
    <source>
        <dbReference type="ARBA" id="ARBA00022833"/>
    </source>
</evidence>
<keyword evidence="2" id="KW-0479">Metal-binding</keyword>
<comment type="similarity">
    <text evidence="1">Belongs to the Gfa family.</text>
</comment>
<dbReference type="GO" id="GO:0016846">
    <property type="term" value="F:carbon-sulfur lyase activity"/>
    <property type="evidence" value="ECO:0007669"/>
    <property type="project" value="InterPro"/>
</dbReference>
<keyword evidence="3" id="KW-0862">Zinc</keyword>
<evidence type="ECO:0000259" key="5">
    <source>
        <dbReference type="PROSITE" id="PS51891"/>
    </source>
</evidence>
<sequence length="142" mass="15860">MTETRTETRIRTGGCACGQLTFATRGEPKRVGLCHCMTCRKISGAPVSAYVIFAVDQVTISGDFRSWSATPKTEDCFCPICGSQVFARYSDIEIEIRLGAFDEPNLFTPTYELWAKRREHWLCTPDLESFSENREASPSASS</sequence>
<dbReference type="InterPro" id="IPR006913">
    <property type="entry name" value="CENP-V/GFA"/>
</dbReference>
<keyword evidence="4" id="KW-0456">Lyase</keyword>
<feature type="domain" description="CENP-V/GFA" evidence="5">
    <location>
        <begin position="11"/>
        <end position="112"/>
    </location>
</feature>
<accession>A0A1B2EGM9</accession>
<proteinExistence type="inferred from homology"/>
<name>A0A1B2EGM9_9HYPH</name>
<evidence type="ECO:0000256" key="2">
    <source>
        <dbReference type="ARBA" id="ARBA00022723"/>
    </source>
</evidence>
<evidence type="ECO:0000313" key="6">
    <source>
        <dbReference type="EMBL" id="ANY79087.1"/>
    </source>
</evidence>
<dbReference type="Gene3D" id="3.90.1590.10">
    <property type="entry name" value="glutathione-dependent formaldehyde- activating enzyme (gfa)"/>
    <property type="match status" value="1"/>
</dbReference>
<dbReference type="AlphaFoldDB" id="A0A1B2EGM9"/>